<reference evidence="3" key="1">
    <citation type="submission" date="2023-06" db="EMBL/GenBank/DDBJ databases">
        <title>Genome-scale phylogeny and comparative genomics of the fungal order Sordariales.</title>
        <authorList>
            <consortium name="Lawrence Berkeley National Laboratory"/>
            <person name="Hensen N."/>
            <person name="Bonometti L."/>
            <person name="Westerberg I."/>
            <person name="Brannstrom I.O."/>
            <person name="Guillou S."/>
            <person name="Cros-Aarteil S."/>
            <person name="Calhoun S."/>
            <person name="Haridas S."/>
            <person name="Kuo A."/>
            <person name="Mondo S."/>
            <person name="Pangilinan J."/>
            <person name="Riley R."/>
            <person name="Labutti K."/>
            <person name="Andreopoulos B."/>
            <person name="Lipzen A."/>
            <person name="Chen C."/>
            <person name="Yanf M."/>
            <person name="Daum C."/>
            <person name="Ng V."/>
            <person name="Clum A."/>
            <person name="Steindorff A."/>
            <person name="Ohm R."/>
            <person name="Martin F."/>
            <person name="Silar P."/>
            <person name="Natvig D."/>
            <person name="Lalanne C."/>
            <person name="Gautier V."/>
            <person name="Ament-Velasquez S.L."/>
            <person name="Kruys A."/>
            <person name="Hutchinson M.I."/>
            <person name="Powell A.J."/>
            <person name="Barry K."/>
            <person name="Miller A.N."/>
            <person name="Grigoriev I.V."/>
            <person name="Debuchy R."/>
            <person name="Gladieux P."/>
            <person name="Thoren M.H."/>
            <person name="Johannesson H."/>
        </authorList>
    </citation>
    <scope>NUCLEOTIDE SEQUENCE</scope>
    <source>
        <strain evidence="3">CBS 307.81</strain>
    </source>
</reference>
<proteinExistence type="predicted"/>
<evidence type="ECO:0000313" key="3">
    <source>
        <dbReference type="EMBL" id="KAK0661644.1"/>
    </source>
</evidence>
<feature type="region of interest" description="Disordered" evidence="1">
    <location>
        <begin position="70"/>
        <end position="107"/>
    </location>
</feature>
<comment type="caution">
    <text evidence="3">The sequence shown here is derived from an EMBL/GenBank/DDBJ whole genome shotgun (WGS) entry which is preliminary data.</text>
</comment>
<feature type="signal peptide" evidence="2">
    <location>
        <begin position="1"/>
        <end position="28"/>
    </location>
</feature>
<accession>A0AA39YZZ5</accession>
<evidence type="ECO:0008006" key="5">
    <source>
        <dbReference type="Google" id="ProtNLM"/>
    </source>
</evidence>
<keyword evidence="4" id="KW-1185">Reference proteome</keyword>
<evidence type="ECO:0000256" key="1">
    <source>
        <dbReference type="SAM" id="MobiDB-lite"/>
    </source>
</evidence>
<sequence>MVVTKKGLAWISVFRVMAWMTRLPAGCSLGIPATTTVRNQDYGGSTENRMKAKEACRLCWRGRSHGVEIALSPGRQGERKKRHRNHHTSPTPAALATGSPGSNCCRR</sequence>
<evidence type="ECO:0000256" key="2">
    <source>
        <dbReference type="SAM" id="SignalP"/>
    </source>
</evidence>
<dbReference type="Proteomes" id="UP001174997">
    <property type="component" value="Unassembled WGS sequence"/>
</dbReference>
<gene>
    <name evidence="3" type="ORF">QBC41DRAFT_33907</name>
</gene>
<feature type="chain" id="PRO_5041330403" description="Secreted protein" evidence="2">
    <location>
        <begin position="29"/>
        <end position="107"/>
    </location>
</feature>
<organism evidence="3 4">
    <name type="scientific">Cercophora samala</name>
    <dbReference type="NCBI Taxonomy" id="330535"/>
    <lineage>
        <taxon>Eukaryota</taxon>
        <taxon>Fungi</taxon>
        <taxon>Dikarya</taxon>
        <taxon>Ascomycota</taxon>
        <taxon>Pezizomycotina</taxon>
        <taxon>Sordariomycetes</taxon>
        <taxon>Sordariomycetidae</taxon>
        <taxon>Sordariales</taxon>
        <taxon>Lasiosphaeriaceae</taxon>
        <taxon>Cercophora</taxon>
    </lineage>
</organism>
<protein>
    <recommendedName>
        <fullName evidence="5">Secreted protein</fullName>
    </recommendedName>
</protein>
<dbReference type="AlphaFoldDB" id="A0AA39YZZ5"/>
<evidence type="ECO:0000313" key="4">
    <source>
        <dbReference type="Proteomes" id="UP001174997"/>
    </source>
</evidence>
<name>A0AA39YZZ5_9PEZI</name>
<feature type="compositionally biased region" description="Basic residues" evidence="1">
    <location>
        <begin position="78"/>
        <end position="87"/>
    </location>
</feature>
<dbReference type="EMBL" id="JAULSY010000149">
    <property type="protein sequence ID" value="KAK0661644.1"/>
    <property type="molecule type" value="Genomic_DNA"/>
</dbReference>
<keyword evidence="2" id="KW-0732">Signal</keyword>